<evidence type="ECO:0000313" key="19">
    <source>
        <dbReference type="Proteomes" id="UP000184406"/>
    </source>
</evidence>
<evidence type="ECO:0000259" key="16">
    <source>
        <dbReference type="Pfam" id="PF01077"/>
    </source>
</evidence>
<dbReference type="AlphaFoldDB" id="A0A1M4Y5V8"/>
<evidence type="ECO:0000256" key="9">
    <source>
        <dbReference type="ARBA" id="ARBA00023004"/>
    </source>
</evidence>
<dbReference type="Gene3D" id="3.90.480.10">
    <property type="entry name" value="Sulfite Reductase Hemoprotein,Domain 2"/>
    <property type="match status" value="1"/>
</dbReference>
<dbReference type="GO" id="GO:0000103">
    <property type="term" value="P:sulfate assimilation"/>
    <property type="evidence" value="ECO:0007669"/>
    <property type="project" value="UniProtKB-UniRule"/>
</dbReference>
<evidence type="ECO:0000256" key="14">
    <source>
        <dbReference type="ARBA" id="ARBA00062253"/>
    </source>
</evidence>
<keyword evidence="10 15" id="KW-0411">Iron-sulfur</keyword>
<dbReference type="PANTHER" id="PTHR11493">
    <property type="entry name" value="SULFITE REDUCTASE [NADPH] SUBUNIT BETA-RELATED"/>
    <property type="match status" value="1"/>
</dbReference>
<comment type="cofactor">
    <cofactor evidence="15">
        <name>siroheme</name>
        <dbReference type="ChEBI" id="CHEBI:60052"/>
    </cofactor>
    <text evidence="15">Binds 1 siroheme per subunit.</text>
</comment>
<dbReference type="GO" id="GO:0009337">
    <property type="term" value="C:sulfite reductase complex (NADPH)"/>
    <property type="evidence" value="ECO:0007669"/>
    <property type="project" value="InterPro"/>
</dbReference>
<dbReference type="InterPro" id="IPR011786">
    <property type="entry name" value="CysI"/>
</dbReference>
<dbReference type="GO" id="GO:0070814">
    <property type="term" value="P:hydrogen sulfide biosynthetic process"/>
    <property type="evidence" value="ECO:0007669"/>
    <property type="project" value="UniProtKB-UniRule"/>
</dbReference>
<evidence type="ECO:0000256" key="12">
    <source>
        <dbReference type="ARBA" id="ARBA00052219"/>
    </source>
</evidence>
<dbReference type="GO" id="GO:0051539">
    <property type="term" value="F:4 iron, 4 sulfur cluster binding"/>
    <property type="evidence" value="ECO:0007669"/>
    <property type="project" value="UniProtKB-KW"/>
</dbReference>
<dbReference type="PRINTS" id="PR00397">
    <property type="entry name" value="SIROHAEM"/>
</dbReference>
<dbReference type="GO" id="GO:0050661">
    <property type="term" value="F:NADP binding"/>
    <property type="evidence" value="ECO:0007669"/>
    <property type="project" value="InterPro"/>
</dbReference>
<dbReference type="Pfam" id="PF01077">
    <property type="entry name" value="NIR_SIR"/>
    <property type="match status" value="1"/>
</dbReference>
<feature type="binding site" evidence="15">
    <location>
        <position position="500"/>
    </location>
    <ligand>
        <name>[4Fe-4S] cluster</name>
        <dbReference type="ChEBI" id="CHEBI:49883"/>
    </ligand>
</feature>
<name>A0A1M4Y5V8_9FLAO</name>
<keyword evidence="7 15" id="KW-0521">NADP</keyword>
<keyword evidence="5 15" id="KW-0349">Heme</keyword>
<dbReference type="SUPFAM" id="SSF56014">
    <property type="entry name" value="Nitrite and sulphite reductase 4Fe-4S domain-like"/>
    <property type="match status" value="2"/>
</dbReference>
<keyword evidence="11 15" id="KW-0198">Cysteine biosynthesis</keyword>
<comment type="cofactor">
    <cofactor evidence="15">
        <name>[4Fe-4S] cluster</name>
        <dbReference type="ChEBI" id="CHEBI:49883"/>
    </cofactor>
    <text evidence="15">Binds 1 [4Fe-4S] cluster per subunit.</text>
</comment>
<dbReference type="HAMAP" id="MF_01540">
    <property type="entry name" value="CysI"/>
    <property type="match status" value="1"/>
</dbReference>
<dbReference type="NCBIfam" id="TIGR02041">
    <property type="entry name" value="CysI"/>
    <property type="match status" value="1"/>
</dbReference>
<feature type="domain" description="Nitrite/Sulfite reductase ferredoxin-like" evidence="17">
    <location>
        <begin position="374"/>
        <end position="435"/>
    </location>
</feature>
<feature type="binding site" evidence="15">
    <location>
        <position position="504"/>
    </location>
    <ligand>
        <name>[4Fe-4S] cluster</name>
        <dbReference type="ChEBI" id="CHEBI:49883"/>
    </ligand>
</feature>
<feature type="binding site" evidence="15">
    <location>
        <position position="455"/>
    </location>
    <ligand>
        <name>[4Fe-4S] cluster</name>
        <dbReference type="ChEBI" id="CHEBI:49883"/>
    </ligand>
</feature>
<evidence type="ECO:0000256" key="3">
    <source>
        <dbReference type="ARBA" id="ARBA00022485"/>
    </source>
</evidence>
<dbReference type="EC" id="1.8.1.2" evidence="15"/>
<dbReference type="Gene3D" id="3.30.413.10">
    <property type="entry name" value="Sulfite Reductase Hemoprotein, domain 1"/>
    <property type="match status" value="2"/>
</dbReference>
<dbReference type="InterPro" id="IPR045854">
    <property type="entry name" value="NO2/SO3_Rdtase_4Fe4S_sf"/>
</dbReference>
<keyword evidence="3 15" id="KW-0004">4Fe-4S</keyword>
<dbReference type="FunFam" id="3.30.413.10:FF:000003">
    <property type="entry name" value="Sulfite reductase [NADPH] hemoprotein beta-component"/>
    <property type="match status" value="1"/>
</dbReference>
<evidence type="ECO:0000256" key="8">
    <source>
        <dbReference type="ARBA" id="ARBA00023002"/>
    </source>
</evidence>
<comment type="function">
    <text evidence="13 15">Component of the sulfite reductase complex that catalyzes the 6-electron reduction of sulfite to sulfide. This is one of several activities required for the biosynthesis of L-cysteine from sulfate.</text>
</comment>
<dbReference type="GO" id="GO:0004783">
    <property type="term" value="F:sulfite reductase (NADPH) activity"/>
    <property type="evidence" value="ECO:0007669"/>
    <property type="project" value="UniProtKB-UniRule"/>
</dbReference>
<dbReference type="GO" id="GO:0020037">
    <property type="term" value="F:heme binding"/>
    <property type="evidence" value="ECO:0007669"/>
    <property type="project" value="InterPro"/>
</dbReference>
<sequence length="590" mass="67116">MRTVTKQISIKADSGELKYQGNIFMGKQLDYKELSEDEHIKDKSDFLRGSIKDSLKNPLTGALFPDDVKLIKYHGSYQQYDRDLESERRQKKLEPLYQFMVRVRAAGGVTSPKQWLALDELSEQYGNGTLKLTTRQSFQFHGILKRNLKPTIQKVNEVLLSTLATCGDVNRNVMCNPNPYQSHIHEEVYQFAKEISDYFLPKTTAYHEIWLDQEKVAGTPDFEPLYHQHYLPRKFKIALAIPPNNAIDVFANDLGLIAIEENNNIAGYNICVGGGLGSTFGNDATYPRLADVIGFAPKEKVIDVAETVIAIQRDYGNRSDRKLSRLKHTIDDRGLEWFVAELQNRLGWNLAKPKSYRFKSNGDEYGWLKGSNNKWFYTLFVEHGRVRDENDYQLKTALREIAKIHTGDFRLTGNQNLIIGNIEEGKKQGIDAILELYGVGNHPKLTGLRKSSMACVALNTCGLAFAEAERYLPSLIDKLEVIMKNNGLEKDEINIRMTGCPNNCARSSLGEIGFVGRAIGRYNMYLGASHNGDRLNTLYKEMLSEENILEELEPIIKAYAQDRLGEEHFGDFVIRKNIVEPTDRPIRVMN</sequence>
<dbReference type="NCBIfam" id="NF010029">
    <property type="entry name" value="PRK13504.1"/>
    <property type="match status" value="1"/>
</dbReference>
<dbReference type="Proteomes" id="UP000184406">
    <property type="component" value="Unassembled WGS sequence"/>
</dbReference>
<keyword evidence="6 15" id="KW-0479">Metal-binding</keyword>
<dbReference type="UniPathway" id="UPA00140">
    <property type="reaction ID" value="UER00207"/>
</dbReference>
<evidence type="ECO:0000256" key="1">
    <source>
        <dbReference type="ARBA" id="ARBA00004774"/>
    </source>
</evidence>
<dbReference type="InterPro" id="IPR006066">
    <property type="entry name" value="NO2/SO3_Rdtase_FeS/sirohaem_BS"/>
</dbReference>
<dbReference type="EMBL" id="FQUX01000002">
    <property type="protein sequence ID" value="SHF00832.1"/>
    <property type="molecule type" value="Genomic_DNA"/>
</dbReference>
<comment type="pathway">
    <text evidence="1 15">Sulfur metabolism; hydrogen sulfide biosynthesis; hydrogen sulfide from sulfite (NADPH route): step 1/1.</text>
</comment>
<gene>
    <name evidence="15" type="primary">cysI</name>
    <name evidence="18" type="ORF">SAMN03080594_102319</name>
</gene>
<dbReference type="PANTHER" id="PTHR11493:SF47">
    <property type="entry name" value="SULFITE REDUCTASE [NADPH] SUBUNIT BETA"/>
    <property type="match status" value="1"/>
</dbReference>
<feature type="binding site" description="axial binding residue" evidence="15">
    <location>
        <position position="504"/>
    </location>
    <ligand>
        <name>siroheme</name>
        <dbReference type="ChEBI" id="CHEBI:60052"/>
    </ligand>
    <ligandPart>
        <name>Fe</name>
        <dbReference type="ChEBI" id="CHEBI:18248"/>
    </ligandPart>
</feature>
<dbReference type="InterPro" id="IPR045169">
    <property type="entry name" value="NO2/SO3_Rdtase_4Fe4S_prot"/>
</dbReference>
<accession>A0A1M4Y5V8</accession>
<evidence type="ECO:0000256" key="10">
    <source>
        <dbReference type="ARBA" id="ARBA00023014"/>
    </source>
</evidence>
<dbReference type="GO" id="GO:0046872">
    <property type="term" value="F:metal ion binding"/>
    <property type="evidence" value="ECO:0007669"/>
    <property type="project" value="UniProtKB-KW"/>
</dbReference>
<reference evidence="19" key="1">
    <citation type="submission" date="2016-11" db="EMBL/GenBank/DDBJ databases">
        <authorList>
            <person name="Varghese N."/>
            <person name="Submissions S."/>
        </authorList>
    </citation>
    <scope>NUCLEOTIDE SEQUENCE [LARGE SCALE GENOMIC DNA]</scope>
    <source>
        <strain evidence="19">DSM 17539</strain>
    </source>
</reference>
<evidence type="ECO:0000256" key="15">
    <source>
        <dbReference type="HAMAP-Rule" id="MF_01540"/>
    </source>
</evidence>
<dbReference type="InterPro" id="IPR036136">
    <property type="entry name" value="Nit/Sulf_reduc_fer-like_dom_sf"/>
</dbReference>
<dbReference type="SUPFAM" id="SSF55124">
    <property type="entry name" value="Nitrite/Sulfite reductase N-terminal domain-like"/>
    <property type="match status" value="2"/>
</dbReference>
<proteinExistence type="inferred from homology"/>
<keyword evidence="8 15" id="KW-0560">Oxidoreductase</keyword>
<evidence type="ECO:0000256" key="2">
    <source>
        <dbReference type="ARBA" id="ARBA00010429"/>
    </source>
</evidence>
<comment type="similarity">
    <text evidence="2 15">Belongs to the nitrite and sulfite reductase 4Fe-4S domain family.</text>
</comment>
<dbReference type="Gene3D" id="3.90.480.20">
    <property type="match status" value="1"/>
</dbReference>
<keyword evidence="9 15" id="KW-0408">Iron</keyword>
<evidence type="ECO:0000256" key="4">
    <source>
        <dbReference type="ARBA" id="ARBA00022605"/>
    </source>
</evidence>
<evidence type="ECO:0000256" key="13">
    <source>
        <dbReference type="ARBA" id="ARBA00057160"/>
    </source>
</evidence>
<keyword evidence="4 15" id="KW-0028">Amino-acid biosynthesis</keyword>
<evidence type="ECO:0000256" key="7">
    <source>
        <dbReference type="ARBA" id="ARBA00022857"/>
    </source>
</evidence>
<evidence type="ECO:0000259" key="17">
    <source>
        <dbReference type="Pfam" id="PF03460"/>
    </source>
</evidence>
<dbReference type="InterPro" id="IPR006067">
    <property type="entry name" value="NO2/SO3_Rdtase_4Fe4S_dom"/>
</dbReference>
<dbReference type="InterPro" id="IPR005117">
    <property type="entry name" value="NiRdtase/SiRdtase_haem-b_fer"/>
</dbReference>
<dbReference type="RefSeq" id="WP_317043185.1">
    <property type="nucleotide sequence ID" value="NZ_FQUX01000002.1"/>
</dbReference>
<dbReference type="Pfam" id="PF03460">
    <property type="entry name" value="NIR_SIR_ferr"/>
    <property type="match status" value="2"/>
</dbReference>
<dbReference type="PROSITE" id="PS00365">
    <property type="entry name" value="NIR_SIR"/>
    <property type="match status" value="1"/>
</dbReference>
<feature type="domain" description="Nitrite/Sulfite reductase ferredoxin-like" evidence="17">
    <location>
        <begin position="97"/>
        <end position="157"/>
    </location>
</feature>
<comment type="subunit">
    <text evidence="14 15">Alpha(8)-beta(8). The alpha component is a flavoprotein, the beta component is a hemoprotein.</text>
</comment>
<dbReference type="GO" id="GO:0050311">
    <property type="term" value="F:sulfite reductase (ferredoxin) activity"/>
    <property type="evidence" value="ECO:0007669"/>
    <property type="project" value="TreeGrafter"/>
</dbReference>
<evidence type="ECO:0000256" key="11">
    <source>
        <dbReference type="ARBA" id="ARBA00023192"/>
    </source>
</evidence>
<feature type="domain" description="Nitrite/sulphite reductase 4Fe-4S" evidence="16">
    <location>
        <begin position="197"/>
        <end position="349"/>
    </location>
</feature>
<evidence type="ECO:0000256" key="6">
    <source>
        <dbReference type="ARBA" id="ARBA00022723"/>
    </source>
</evidence>
<keyword evidence="19" id="KW-1185">Reference proteome</keyword>
<protein>
    <recommendedName>
        <fullName evidence="15">Sulfite reductase [NADPH] hemoprotein beta-component</fullName>
        <shortName evidence="15">SiR-HP</shortName>
        <shortName evidence="15">SiRHP</shortName>
        <ecNumber evidence="15">1.8.1.2</ecNumber>
    </recommendedName>
</protein>
<evidence type="ECO:0000256" key="5">
    <source>
        <dbReference type="ARBA" id="ARBA00022617"/>
    </source>
</evidence>
<evidence type="ECO:0000313" key="18">
    <source>
        <dbReference type="EMBL" id="SHF00832.1"/>
    </source>
</evidence>
<organism evidence="18 19">
    <name type="scientific">Arenibacter palladensis</name>
    <dbReference type="NCBI Taxonomy" id="237373"/>
    <lineage>
        <taxon>Bacteria</taxon>
        <taxon>Pseudomonadati</taxon>
        <taxon>Bacteroidota</taxon>
        <taxon>Flavobacteriia</taxon>
        <taxon>Flavobacteriales</taxon>
        <taxon>Flavobacteriaceae</taxon>
        <taxon>Arenibacter</taxon>
    </lineage>
</organism>
<dbReference type="GO" id="GO:0019344">
    <property type="term" value="P:cysteine biosynthetic process"/>
    <property type="evidence" value="ECO:0007669"/>
    <property type="project" value="UniProtKB-KW"/>
</dbReference>
<comment type="catalytic activity">
    <reaction evidence="12 15">
        <text>hydrogen sulfide + 3 NADP(+) + 3 H2O = sulfite + 3 NADPH + 4 H(+)</text>
        <dbReference type="Rhea" id="RHEA:13801"/>
        <dbReference type="ChEBI" id="CHEBI:15377"/>
        <dbReference type="ChEBI" id="CHEBI:15378"/>
        <dbReference type="ChEBI" id="CHEBI:17359"/>
        <dbReference type="ChEBI" id="CHEBI:29919"/>
        <dbReference type="ChEBI" id="CHEBI:57783"/>
        <dbReference type="ChEBI" id="CHEBI:58349"/>
        <dbReference type="EC" id="1.8.1.2"/>
    </reaction>
</comment>
<feature type="binding site" evidence="15">
    <location>
        <position position="461"/>
    </location>
    <ligand>
        <name>[4Fe-4S] cluster</name>
        <dbReference type="ChEBI" id="CHEBI:49883"/>
    </ligand>
</feature>